<keyword evidence="3" id="KW-1185">Reference proteome</keyword>
<feature type="compositionally biased region" description="Basic and acidic residues" evidence="1">
    <location>
        <begin position="95"/>
        <end position="119"/>
    </location>
</feature>
<evidence type="ECO:0000256" key="1">
    <source>
        <dbReference type="SAM" id="MobiDB-lite"/>
    </source>
</evidence>
<evidence type="ECO:0000313" key="3">
    <source>
        <dbReference type="Proteomes" id="UP000184267"/>
    </source>
</evidence>
<dbReference type="Proteomes" id="UP000184267">
    <property type="component" value="Unassembled WGS sequence"/>
</dbReference>
<evidence type="ECO:0000313" key="2">
    <source>
        <dbReference type="EMBL" id="OJT05824.1"/>
    </source>
</evidence>
<dbReference type="AlphaFoldDB" id="A0A1M2VE23"/>
<dbReference type="EMBL" id="MNAD01001375">
    <property type="protein sequence ID" value="OJT05824.1"/>
    <property type="molecule type" value="Genomic_DNA"/>
</dbReference>
<protein>
    <submittedName>
        <fullName evidence="2">Uncharacterized protein</fullName>
    </submittedName>
</protein>
<dbReference type="OrthoDB" id="3250036at2759"/>
<gene>
    <name evidence="2" type="ORF">TRAPUB_3319</name>
</gene>
<sequence>MSNYGMCPSLFEICLRTHKNPTAASERQADQDFSYKTGNYPPANDTTSSGGYGSADTFSPHSQRHADPVCAPTPTSPSDTGLIDQSPDGGPLGRELQDAKQGTDPRTREAFAHEARRDFAPGPQGLNPYGENPDSRGEAAQRLAATYADQRAER</sequence>
<comment type="caution">
    <text evidence="2">The sequence shown here is derived from an EMBL/GenBank/DDBJ whole genome shotgun (WGS) entry which is preliminary data.</text>
</comment>
<name>A0A1M2VE23_TRAPU</name>
<dbReference type="OMA" id="QGLNPYG"/>
<reference evidence="2 3" key="1">
    <citation type="submission" date="2016-10" db="EMBL/GenBank/DDBJ databases">
        <title>Genome sequence of the basidiomycete white-rot fungus Trametes pubescens.</title>
        <authorList>
            <person name="Makela M.R."/>
            <person name="Granchi Z."/>
            <person name="Peng M."/>
            <person name="De Vries R.P."/>
            <person name="Grigoriev I."/>
            <person name="Riley R."/>
            <person name="Hilden K."/>
        </authorList>
    </citation>
    <scope>NUCLEOTIDE SEQUENCE [LARGE SCALE GENOMIC DNA]</scope>
    <source>
        <strain evidence="2 3">FBCC735</strain>
    </source>
</reference>
<organism evidence="2 3">
    <name type="scientific">Trametes pubescens</name>
    <name type="common">White-rot fungus</name>
    <dbReference type="NCBI Taxonomy" id="154538"/>
    <lineage>
        <taxon>Eukaryota</taxon>
        <taxon>Fungi</taxon>
        <taxon>Dikarya</taxon>
        <taxon>Basidiomycota</taxon>
        <taxon>Agaricomycotina</taxon>
        <taxon>Agaricomycetes</taxon>
        <taxon>Polyporales</taxon>
        <taxon>Polyporaceae</taxon>
        <taxon>Trametes</taxon>
    </lineage>
</organism>
<feature type="region of interest" description="Disordered" evidence="1">
    <location>
        <begin position="21"/>
        <end position="154"/>
    </location>
</feature>
<proteinExistence type="predicted"/>
<accession>A0A1M2VE23</accession>